<feature type="coiled-coil region" evidence="1">
    <location>
        <begin position="113"/>
        <end position="141"/>
    </location>
</feature>
<evidence type="ECO:0000256" key="1">
    <source>
        <dbReference type="SAM" id="Coils"/>
    </source>
</evidence>
<dbReference type="KEGG" id="afg:AFULGI_00011430"/>
<dbReference type="InterPro" id="IPR003661">
    <property type="entry name" value="HisK_dim/P_dom"/>
</dbReference>
<dbReference type="GeneID" id="24794655"/>
<organism evidence="3 4">
    <name type="scientific">Archaeoglobus fulgidus DSM 8774</name>
    <dbReference type="NCBI Taxonomy" id="1344584"/>
    <lineage>
        <taxon>Archaea</taxon>
        <taxon>Methanobacteriati</taxon>
        <taxon>Methanobacteriota</taxon>
        <taxon>Archaeoglobi</taxon>
        <taxon>Archaeoglobales</taxon>
        <taxon>Archaeoglobaceae</taxon>
        <taxon>Archaeoglobus</taxon>
    </lineage>
</organism>
<evidence type="ECO:0000313" key="3">
    <source>
        <dbReference type="EMBL" id="AIG97924.1"/>
    </source>
</evidence>
<dbReference type="CDD" id="cd00082">
    <property type="entry name" value="HisKA"/>
    <property type="match status" value="1"/>
</dbReference>
<keyword evidence="3" id="KW-0808">Transferase</keyword>
<dbReference type="SMART" id="SM00388">
    <property type="entry name" value="HisKA"/>
    <property type="match status" value="1"/>
</dbReference>
<dbReference type="Pfam" id="PF00512">
    <property type="entry name" value="HisKA"/>
    <property type="match status" value="1"/>
</dbReference>
<reference evidence="3 4" key="1">
    <citation type="submission" date="2013-07" db="EMBL/GenBank/DDBJ databases">
        <title>Genome of Archaeoglobus fulgidus.</title>
        <authorList>
            <person name="Fiebig A."/>
            <person name="Birkeland N.-K."/>
        </authorList>
    </citation>
    <scope>NUCLEOTIDE SEQUENCE [LARGE SCALE GENOMIC DNA]</scope>
    <source>
        <strain evidence="3 4">DSM 8774</strain>
    </source>
</reference>
<dbReference type="AlphaFoldDB" id="A0A075WFP4"/>
<dbReference type="GO" id="GO:0000155">
    <property type="term" value="F:phosphorelay sensor kinase activity"/>
    <property type="evidence" value="ECO:0007669"/>
    <property type="project" value="InterPro"/>
</dbReference>
<accession>A0A075WFP4</accession>
<name>A0A075WFP4_ARCFL</name>
<evidence type="ECO:0000259" key="2">
    <source>
        <dbReference type="SMART" id="SM00388"/>
    </source>
</evidence>
<keyword evidence="3" id="KW-0418">Kinase</keyword>
<sequence>MSEEIQQLRRINNLLFDAFTLSSQIWMFKSREEMVELFCNIVAEDDDCTAVVVSDKGGNHYRMKEDVLNCKFLNYTPNVFGIVDANYCECENVSHNYLVVFPAAEGTSVYVFLKNLEEEYVQILKEMVDVLARAIEHLEIQKKNELVMQRLKENLEQFQFLADRLRNPLAVIQGVAELAEEMDTNTVFEMVRRSAKKMKEVLDSLSEAEVSSIELYQSLFSKR</sequence>
<dbReference type="EMBL" id="CP006577">
    <property type="protein sequence ID" value="AIG97924.1"/>
    <property type="molecule type" value="Genomic_DNA"/>
</dbReference>
<feature type="domain" description="Signal transduction histidine kinase dimerisation/phosphoacceptor" evidence="2">
    <location>
        <begin position="153"/>
        <end position="209"/>
    </location>
</feature>
<keyword evidence="1" id="KW-0175">Coiled coil</keyword>
<proteinExistence type="predicted"/>
<evidence type="ECO:0000313" key="4">
    <source>
        <dbReference type="Proteomes" id="UP000028501"/>
    </source>
</evidence>
<protein>
    <submittedName>
        <fullName evidence="3">His Kinase A (Phosphoacceptor) domain protein</fullName>
    </submittedName>
</protein>
<dbReference type="RefSeq" id="WP_010878546.1">
    <property type="nucleotide sequence ID" value="NZ_CP006577.1"/>
</dbReference>
<dbReference type="Gene3D" id="1.10.287.130">
    <property type="match status" value="1"/>
</dbReference>
<gene>
    <name evidence="3" type="ORF">AFULGI_00011430</name>
</gene>
<dbReference type="Proteomes" id="UP000028501">
    <property type="component" value="Chromosome"/>
</dbReference>
<dbReference type="HOGENOM" id="CLU_1237863_0_0_2"/>